<dbReference type="GO" id="GO:0000139">
    <property type="term" value="C:Golgi membrane"/>
    <property type="evidence" value="ECO:0007669"/>
    <property type="project" value="UniProtKB-SubCell"/>
</dbReference>
<name>A0A9P8IY91_AURME</name>
<dbReference type="GO" id="GO:0046873">
    <property type="term" value="F:metal ion transmembrane transporter activity"/>
    <property type="evidence" value="ECO:0007669"/>
    <property type="project" value="InterPro"/>
</dbReference>
<feature type="region of interest" description="Disordered" evidence="7">
    <location>
        <begin position="48"/>
        <end position="85"/>
    </location>
</feature>
<feature type="region of interest" description="Disordered" evidence="7">
    <location>
        <begin position="134"/>
        <end position="158"/>
    </location>
</feature>
<evidence type="ECO:0000256" key="8">
    <source>
        <dbReference type="SAM" id="Phobius"/>
    </source>
</evidence>
<dbReference type="PANTHER" id="PTHR16133">
    <property type="entry name" value="SOLUTE CARRIER FAMILY 39 ZINC TRANSPORTER , MEMBER 9-RELATED"/>
    <property type="match status" value="1"/>
</dbReference>
<dbReference type="GO" id="GO:0006829">
    <property type="term" value="P:zinc ion transport"/>
    <property type="evidence" value="ECO:0007669"/>
    <property type="project" value="InterPro"/>
</dbReference>
<evidence type="ECO:0000313" key="11">
    <source>
        <dbReference type="Proteomes" id="UP000779574"/>
    </source>
</evidence>
<feature type="compositionally biased region" description="Basic and acidic residues" evidence="7">
    <location>
        <begin position="69"/>
        <end position="85"/>
    </location>
</feature>
<dbReference type="EMBL" id="JAHFXF010001796">
    <property type="protein sequence ID" value="KAG9663008.1"/>
    <property type="molecule type" value="Genomic_DNA"/>
</dbReference>
<evidence type="ECO:0000256" key="2">
    <source>
        <dbReference type="ARBA" id="ARBA00004394"/>
    </source>
</evidence>
<proteinExistence type="predicted"/>
<keyword evidence="3 8" id="KW-0812">Transmembrane</keyword>
<evidence type="ECO:0000256" key="7">
    <source>
        <dbReference type="SAM" id="MobiDB-lite"/>
    </source>
</evidence>
<feature type="chain" id="PRO_5040121811" evidence="9">
    <location>
        <begin position="24"/>
        <end position="321"/>
    </location>
</feature>
<evidence type="ECO:0000256" key="4">
    <source>
        <dbReference type="ARBA" id="ARBA00022989"/>
    </source>
</evidence>
<feature type="signal peptide" evidence="9">
    <location>
        <begin position="1"/>
        <end position="23"/>
    </location>
</feature>
<keyword evidence="4 8" id="KW-1133">Transmembrane helix</keyword>
<dbReference type="PANTHER" id="PTHR16133:SF0">
    <property type="entry name" value="ZINC_IRON REGULATED TRANSPORTER-RELATED PROTEIN 102B, ISOFORM E"/>
    <property type="match status" value="1"/>
</dbReference>
<dbReference type="Pfam" id="PF02535">
    <property type="entry name" value="Zip"/>
    <property type="match status" value="1"/>
</dbReference>
<reference evidence="10" key="1">
    <citation type="journal article" date="2021" name="J Fungi (Basel)">
        <title>Virulence traits and population genomics of the black yeast Aureobasidium melanogenum.</title>
        <authorList>
            <person name="Cernosa A."/>
            <person name="Sun X."/>
            <person name="Gostincar C."/>
            <person name="Fang C."/>
            <person name="Gunde-Cimerman N."/>
            <person name="Song Z."/>
        </authorList>
    </citation>
    <scope>NUCLEOTIDE SEQUENCE</scope>
    <source>
        <strain evidence="10">EXF-9911</strain>
    </source>
</reference>
<evidence type="ECO:0000313" key="10">
    <source>
        <dbReference type="EMBL" id="KAG9663008.1"/>
    </source>
</evidence>
<feature type="transmembrane region" description="Helical" evidence="8">
    <location>
        <begin position="188"/>
        <end position="210"/>
    </location>
</feature>
<keyword evidence="5" id="KW-0333">Golgi apparatus</keyword>
<keyword evidence="9" id="KW-0732">Signal</keyword>
<evidence type="ECO:0000256" key="6">
    <source>
        <dbReference type="ARBA" id="ARBA00023136"/>
    </source>
</evidence>
<reference evidence="10" key="2">
    <citation type="submission" date="2021-08" db="EMBL/GenBank/DDBJ databases">
        <authorList>
            <person name="Gostincar C."/>
            <person name="Sun X."/>
            <person name="Song Z."/>
            <person name="Gunde-Cimerman N."/>
        </authorList>
    </citation>
    <scope>NUCLEOTIDE SEQUENCE</scope>
    <source>
        <strain evidence="10">EXF-9911</strain>
    </source>
</reference>
<evidence type="ECO:0000256" key="9">
    <source>
        <dbReference type="SAM" id="SignalP"/>
    </source>
</evidence>
<evidence type="ECO:0000256" key="1">
    <source>
        <dbReference type="ARBA" id="ARBA00004127"/>
    </source>
</evidence>
<sequence>MWSGLFMLLVLSTIMTIASFLAGSPNGLPDTLPFDLSRRDFPTLDLHIKDTDLTGPDDGRPGGGQPSSQEHDHTTEEHKSEDHDDWEPHAWIGVSLVLGFVLMYLIDQLPRHAAASSQPQRFHIALDRFNLQRSTNQASEVEDPDGPPPDPMHESRPSSTTVGLVIHAAADGIALGASSSASSRRLGFIVFVALMIHKAPAAFGLTSALLKQGLSKRRVRNHLIVFSLAAPIGALFTWALVNIFEGGIGGTFLYVAMHAMQDTKHGHEMGNATPNGYSDPNVYDGYQSASNKQEAPVLSDTLAVVGGMLLPLLTQVFGHGH</sequence>
<protein>
    <submittedName>
        <fullName evidence="10">Zinc/iron permease</fullName>
    </submittedName>
</protein>
<accession>A0A9P8IY91</accession>
<organism evidence="10 11">
    <name type="scientific">Aureobasidium melanogenum</name>
    <name type="common">Aureobasidium pullulans var. melanogenum</name>
    <dbReference type="NCBI Taxonomy" id="46634"/>
    <lineage>
        <taxon>Eukaryota</taxon>
        <taxon>Fungi</taxon>
        <taxon>Dikarya</taxon>
        <taxon>Ascomycota</taxon>
        <taxon>Pezizomycotina</taxon>
        <taxon>Dothideomycetes</taxon>
        <taxon>Dothideomycetidae</taxon>
        <taxon>Dothideales</taxon>
        <taxon>Saccotheciaceae</taxon>
        <taxon>Aureobasidium</taxon>
    </lineage>
</organism>
<dbReference type="OrthoDB" id="19859at2759"/>
<dbReference type="InterPro" id="IPR003689">
    <property type="entry name" value="ZIP"/>
</dbReference>
<evidence type="ECO:0000256" key="5">
    <source>
        <dbReference type="ARBA" id="ARBA00023034"/>
    </source>
</evidence>
<dbReference type="Proteomes" id="UP000779574">
    <property type="component" value="Unassembled WGS sequence"/>
</dbReference>
<comment type="caution">
    <text evidence="10">The sequence shown here is derived from an EMBL/GenBank/DDBJ whole genome shotgun (WGS) entry which is preliminary data.</text>
</comment>
<gene>
    <name evidence="10" type="ORF">KCU76_g18988</name>
</gene>
<keyword evidence="6 8" id="KW-0472">Membrane</keyword>
<dbReference type="AlphaFoldDB" id="A0A9P8IY91"/>
<comment type="subcellular location">
    <subcellularLocation>
        <location evidence="1">Endomembrane system</location>
        <topology evidence="1">Multi-pass membrane protein</topology>
    </subcellularLocation>
    <subcellularLocation>
        <location evidence="2">Golgi apparatus membrane</location>
    </subcellularLocation>
</comment>
<feature type="transmembrane region" description="Helical" evidence="8">
    <location>
        <begin position="89"/>
        <end position="106"/>
    </location>
</feature>
<dbReference type="InterPro" id="IPR045891">
    <property type="entry name" value="ZIP9"/>
</dbReference>
<evidence type="ECO:0000256" key="3">
    <source>
        <dbReference type="ARBA" id="ARBA00022692"/>
    </source>
</evidence>
<feature type="compositionally biased region" description="Basic and acidic residues" evidence="7">
    <location>
        <begin position="48"/>
        <end position="60"/>
    </location>
</feature>
<feature type="non-terminal residue" evidence="10">
    <location>
        <position position="321"/>
    </location>
</feature>